<evidence type="ECO:0000256" key="2">
    <source>
        <dbReference type="RuleBase" id="RU366025"/>
    </source>
</evidence>
<feature type="compositionally biased region" description="Polar residues" evidence="3">
    <location>
        <begin position="17"/>
        <end position="31"/>
    </location>
</feature>
<dbReference type="Pfam" id="PF00443">
    <property type="entry name" value="UCH"/>
    <property type="match status" value="1"/>
</dbReference>
<dbReference type="Proteomes" id="UP000823941">
    <property type="component" value="Chromosome 30"/>
</dbReference>
<keyword evidence="2" id="KW-0788">Thiol protease</keyword>
<name>A0ABQ7PRV0_PLUXY</name>
<comment type="caution">
    <text evidence="5">The sequence shown here is derived from an EMBL/GenBank/DDBJ whole genome shotgun (WGS) entry which is preliminary data.</text>
</comment>
<dbReference type="PROSITE" id="PS00972">
    <property type="entry name" value="USP_1"/>
    <property type="match status" value="1"/>
</dbReference>
<dbReference type="Gene3D" id="3.90.70.10">
    <property type="entry name" value="Cysteine proteinases"/>
    <property type="match status" value="1"/>
</dbReference>
<feature type="domain" description="USP" evidence="4">
    <location>
        <begin position="243"/>
        <end position="576"/>
    </location>
</feature>
<evidence type="ECO:0000256" key="3">
    <source>
        <dbReference type="SAM" id="MobiDB-lite"/>
    </source>
</evidence>
<feature type="compositionally biased region" description="Basic and acidic residues" evidence="3">
    <location>
        <begin position="63"/>
        <end position="76"/>
    </location>
</feature>
<keyword evidence="6" id="KW-1185">Reference proteome</keyword>
<keyword evidence="2" id="KW-0378">Hydrolase</keyword>
<dbReference type="PANTHER" id="PTHR21646">
    <property type="entry name" value="UBIQUITIN CARBOXYL-TERMINAL HYDROLASE"/>
    <property type="match status" value="1"/>
</dbReference>
<feature type="compositionally biased region" description="Basic and acidic residues" evidence="3">
    <location>
        <begin position="224"/>
        <end position="235"/>
    </location>
</feature>
<feature type="compositionally biased region" description="Basic and acidic residues" evidence="3">
    <location>
        <begin position="100"/>
        <end position="113"/>
    </location>
</feature>
<dbReference type="PANTHER" id="PTHR21646:SF23">
    <property type="entry name" value="UBIQUITIN CARBOXYL-TERMINAL HYDROLASE USP2"/>
    <property type="match status" value="1"/>
</dbReference>
<dbReference type="PROSITE" id="PS00973">
    <property type="entry name" value="USP_2"/>
    <property type="match status" value="1"/>
</dbReference>
<evidence type="ECO:0000259" key="4">
    <source>
        <dbReference type="PROSITE" id="PS50235"/>
    </source>
</evidence>
<dbReference type="EMBL" id="JAHIBW010000030">
    <property type="protein sequence ID" value="KAG7295706.1"/>
    <property type="molecule type" value="Genomic_DNA"/>
</dbReference>
<dbReference type="InterPro" id="IPR018200">
    <property type="entry name" value="USP_CS"/>
</dbReference>
<gene>
    <name evidence="5" type="ORF">JYU34_021994</name>
</gene>
<accession>A0ABQ7PRV0</accession>
<feature type="region of interest" description="Disordered" evidence="3">
    <location>
        <begin position="1"/>
        <end position="47"/>
    </location>
</feature>
<dbReference type="InterPro" id="IPR038765">
    <property type="entry name" value="Papain-like_cys_pep_sf"/>
</dbReference>
<evidence type="ECO:0000313" key="5">
    <source>
        <dbReference type="EMBL" id="KAG7295706.1"/>
    </source>
</evidence>
<dbReference type="InterPro" id="IPR028889">
    <property type="entry name" value="USP"/>
</dbReference>
<organism evidence="5 6">
    <name type="scientific">Plutella xylostella</name>
    <name type="common">Diamondback moth</name>
    <name type="synonym">Plutella maculipennis</name>
    <dbReference type="NCBI Taxonomy" id="51655"/>
    <lineage>
        <taxon>Eukaryota</taxon>
        <taxon>Metazoa</taxon>
        <taxon>Ecdysozoa</taxon>
        <taxon>Arthropoda</taxon>
        <taxon>Hexapoda</taxon>
        <taxon>Insecta</taxon>
        <taxon>Pterygota</taxon>
        <taxon>Neoptera</taxon>
        <taxon>Endopterygota</taxon>
        <taxon>Lepidoptera</taxon>
        <taxon>Glossata</taxon>
        <taxon>Ditrysia</taxon>
        <taxon>Yponomeutoidea</taxon>
        <taxon>Plutellidae</taxon>
        <taxon>Plutella</taxon>
    </lineage>
</organism>
<feature type="compositionally biased region" description="Polar residues" evidence="3">
    <location>
        <begin position="81"/>
        <end position="96"/>
    </location>
</feature>
<dbReference type="PROSITE" id="PS50235">
    <property type="entry name" value="USP_3"/>
    <property type="match status" value="1"/>
</dbReference>
<evidence type="ECO:0000313" key="6">
    <source>
        <dbReference type="Proteomes" id="UP000823941"/>
    </source>
</evidence>
<sequence length="580" mass="64828">MPAVSSTRYTSSPASSIVSGSFRSTLTSSPSLDKPYFRSGSGTYVSSSIRTSIGDRTTEYRSRYSDVDGKRERKTSLVEYSRSSRAPSVTDSDSGISTRYRSERSESRSRDLSTTRSESSKTSISDPLPRNPKRNVINSAALAMSTAELYNKYSPANYVPLTQRIQQQQQANQNSYGEISRSKSISNDIGRPPAPDARTVRKARNSTAGSTISEEVGGGAAARRSSERSEAERTTCSDTNGLNGLRNIGNTCFMNSVLQCLSNTRPLLEYAGSERAVSHVNTTLSPMKGKLMKAFVSVIRELWEAGARDQVVNTTSLKAQVQRFAPRFMGYSQQDAQEFLRYLLEGLHEDVNRVTVKPKPILTEIDDNLSDSAKAAEAWQRYLRMEDSQIMDIFVGQLKSTLRCTHCQNDSVTFDPFWDLSLPIPSRTGSLKLQQCLQHFTKEEEMDGDEKPTCSKCGVRRKCLKWLSVQKFPQVLVIHLKRFSPTERFRGKLNVVVEFPLSQLDMSPHAATRQPALYNLYAVSNHSGTTYSGHYTAYCKHPYTGEWHEYNDSRVTPISARSVVSSEAYVLFYELQRAAA</sequence>
<feature type="compositionally biased region" description="Low complexity" evidence="3">
    <location>
        <begin position="1"/>
        <end position="16"/>
    </location>
</feature>
<comment type="catalytic activity">
    <reaction evidence="1 2">
        <text>Thiol-dependent hydrolysis of ester, thioester, amide, peptide and isopeptide bonds formed by the C-terminal Gly of ubiquitin (a 76-residue protein attached to proteins as an intracellular targeting signal).</text>
        <dbReference type="EC" id="3.4.19.12"/>
    </reaction>
</comment>
<comment type="similarity">
    <text evidence="2">Belongs to the peptidase C19 family.</text>
</comment>
<feature type="region of interest" description="Disordered" evidence="3">
    <location>
        <begin position="166"/>
        <end position="240"/>
    </location>
</feature>
<protein>
    <recommendedName>
        <fullName evidence="2">Ubiquitin carboxyl-terminal hydrolase</fullName>
        <ecNumber evidence="2">3.4.19.12</ecNumber>
    </recommendedName>
</protein>
<dbReference type="SUPFAM" id="SSF54001">
    <property type="entry name" value="Cysteine proteinases"/>
    <property type="match status" value="1"/>
</dbReference>
<feature type="compositionally biased region" description="Polar residues" evidence="3">
    <location>
        <begin position="174"/>
        <end position="187"/>
    </location>
</feature>
<dbReference type="CDD" id="cd02674">
    <property type="entry name" value="Peptidase_C19R"/>
    <property type="match status" value="1"/>
</dbReference>
<dbReference type="InterPro" id="IPR050185">
    <property type="entry name" value="Ub_carboxyl-term_hydrolase"/>
</dbReference>
<feature type="region of interest" description="Disordered" evidence="3">
    <location>
        <begin position="63"/>
        <end position="134"/>
    </location>
</feature>
<dbReference type="InterPro" id="IPR001394">
    <property type="entry name" value="Peptidase_C19_UCH"/>
</dbReference>
<evidence type="ECO:0000256" key="1">
    <source>
        <dbReference type="ARBA" id="ARBA00000707"/>
    </source>
</evidence>
<keyword evidence="2" id="KW-0645">Protease</keyword>
<keyword evidence="2" id="KW-0833">Ubl conjugation pathway</keyword>
<proteinExistence type="inferred from homology"/>
<reference evidence="5 6" key="1">
    <citation type="submission" date="2021-06" db="EMBL/GenBank/DDBJ databases">
        <title>A haploid diamondback moth (Plutella xylostella L.) genome assembly resolves 31 chromosomes and identifies a diamide resistance mutation.</title>
        <authorList>
            <person name="Ward C.M."/>
            <person name="Perry K.D."/>
            <person name="Baker G."/>
            <person name="Powis K."/>
            <person name="Heckel D.G."/>
            <person name="Baxter S.W."/>
        </authorList>
    </citation>
    <scope>NUCLEOTIDE SEQUENCE [LARGE SCALE GENOMIC DNA]</scope>
    <source>
        <strain evidence="5 6">LV</strain>
        <tissue evidence="5">Single pupa</tissue>
    </source>
</reference>
<dbReference type="EC" id="3.4.19.12" evidence="2"/>